<comment type="caution">
    <text evidence="2">The sequence shown here is derived from an EMBL/GenBank/DDBJ whole genome shotgun (WGS) entry which is preliminary data.</text>
</comment>
<gene>
    <name evidence="2" type="ORF">JYA62_08020</name>
</gene>
<evidence type="ECO:0000313" key="3">
    <source>
        <dbReference type="Proteomes" id="UP000779070"/>
    </source>
</evidence>
<reference evidence="2 3" key="1">
    <citation type="submission" date="2021-02" db="EMBL/GenBank/DDBJ databases">
        <title>Draft Genome Sequences of 5 Vibrio neptunius Strains Isolated From of Bivalve Hatcheries.</title>
        <authorList>
            <person name="Galvis F."/>
            <person name="Barja J.L."/>
            <person name="Lemos M.L."/>
            <person name="Balado M."/>
        </authorList>
    </citation>
    <scope>NUCLEOTIDE SEQUENCE [LARGE SCALE GENOMIC DNA]</scope>
    <source>
        <strain evidence="2 3">PP-145.98</strain>
    </source>
</reference>
<evidence type="ECO:0000313" key="2">
    <source>
        <dbReference type="EMBL" id="MBN3577622.1"/>
    </source>
</evidence>
<organism evidence="2 3">
    <name type="scientific">Vibrio neptunius</name>
    <dbReference type="NCBI Taxonomy" id="170651"/>
    <lineage>
        <taxon>Bacteria</taxon>
        <taxon>Pseudomonadati</taxon>
        <taxon>Pseudomonadota</taxon>
        <taxon>Gammaproteobacteria</taxon>
        <taxon>Vibrionales</taxon>
        <taxon>Vibrionaceae</taxon>
        <taxon>Vibrio</taxon>
    </lineage>
</organism>
<protein>
    <submittedName>
        <fullName evidence="2">Uncharacterized protein</fullName>
    </submittedName>
</protein>
<dbReference type="EMBL" id="JAFHLB010000008">
    <property type="protein sequence ID" value="MBN3577622.1"/>
    <property type="molecule type" value="Genomic_DNA"/>
</dbReference>
<feature type="signal peptide" evidence="1">
    <location>
        <begin position="1"/>
        <end position="20"/>
    </location>
</feature>
<sequence length="191" mass="21360">MKNVIAVSALVTLFSTNVFAKVETYPAASVCHEDVVKKNSAFEKHLAKEGNFEQAMKTLTLEKVGVADGRFMFAPSFGRTERQFVCNIPLNDDMGNVKVNMHAYLTGMKAGRPGGCEFSTLRRISDGTGWKIFDYAMPGGFAWTGLKSNGGFVDFSRFIDNEYRRSTSLKVTCRTTWDQGEVQLNHIELEY</sequence>
<dbReference type="RefSeq" id="WP_206369483.1">
    <property type="nucleotide sequence ID" value="NZ_CAWPTM010000156.1"/>
</dbReference>
<dbReference type="Proteomes" id="UP000779070">
    <property type="component" value="Unassembled WGS sequence"/>
</dbReference>
<keyword evidence="1" id="KW-0732">Signal</keyword>
<keyword evidence="3" id="KW-1185">Reference proteome</keyword>
<evidence type="ECO:0000256" key="1">
    <source>
        <dbReference type="SAM" id="SignalP"/>
    </source>
</evidence>
<feature type="chain" id="PRO_5047368171" evidence="1">
    <location>
        <begin position="21"/>
        <end position="191"/>
    </location>
</feature>
<name>A0ABS2ZZD9_9VIBR</name>
<proteinExistence type="predicted"/>
<accession>A0ABS2ZZD9</accession>